<feature type="transmembrane region" description="Helical" evidence="11">
    <location>
        <begin position="555"/>
        <end position="577"/>
    </location>
</feature>
<dbReference type="EMBL" id="CP000644">
    <property type="protein sequence ID" value="ABO89799.1"/>
    <property type="molecule type" value="Genomic_DNA"/>
</dbReference>
<dbReference type="InterPro" id="IPR022646">
    <property type="entry name" value="SecD/SecF_CS"/>
</dbReference>
<dbReference type="Pfam" id="PF22599">
    <property type="entry name" value="SecDF_P1_head"/>
    <property type="match status" value="1"/>
</dbReference>
<dbReference type="SUPFAM" id="SSF82866">
    <property type="entry name" value="Multidrug efflux transporter AcrB transmembrane domain"/>
    <property type="match status" value="1"/>
</dbReference>
<sequence length="621" mass="67926">MRAVHLFGVRARRLLLTEAFAMRKKSRITLNRMSKWQYALLLLMLFTFAFYSLPTFFGEQPSLGLHGQTSLTEAQRTLLADNQIAPVKQVQQKERVELVFSSQSEQQRAKQLLEQQGYDSAALTLEFYSNAPTWISQLGAAPIKLGLDLRGGSQLLIGVDLSFVVDNQTRNLVDMLRSQFREARLRGANVARVSEGEVRVILPEVADQAPWLNIIKDAAGTRQDQWTLNRSGNELRLVMSEAERTLLANNAVTQNLSILKKRINELGIVEASVQRQGQDGIRIELPGVHNPKQAKEVIGATASLAFYQAQPESRFFMADRNGQAVGMARKPVLTGEHIVDARAGMGEMGQPQVSIVLDTLGGSKMNQFSRQHVGSAMATVFTEYKTNAQGKLRAQSEVINVATIQTALGNQFRITGLASVPEAQELAMLLRAGALTAPLKILEERSIGPTLGLQNIEAGFTALAFGMAGMMLFMMAWYRKFGWVAITALIANLLMQVGMLAVLPGAVLTLPGIAGLVLTVGMAVDTHVLIFERIKDRLREGGSLANAIDFGYRSAFRTIFDANITTLICAVVLYSIGSGPLQGFSITLILGLISSMVTGIWGTRAIINPLWGKSSAKLLRV</sequence>
<dbReference type="GO" id="GO:0043952">
    <property type="term" value="P:protein transport by the Sec complex"/>
    <property type="evidence" value="ECO:0007669"/>
    <property type="project" value="UniProtKB-UniRule"/>
</dbReference>
<evidence type="ECO:0000256" key="4">
    <source>
        <dbReference type="ARBA" id="ARBA00022692"/>
    </source>
</evidence>
<dbReference type="HAMAP" id="MF_01463_B">
    <property type="entry name" value="SecD_B"/>
    <property type="match status" value="1"/>
</dbReference>
<proteinExistence type="inferred from homology"/>
<keyword evidence="2 11" id="KW-0813">Transport</keyword>
<keyword evidence="6 11" id="KW-1133">Transmembrane helix</keyword>
<gene>
    <name evidence="11 16" type="primary">secD</name>
    <name evidence="16" type="ordered locus">ASA_1719</name>
</gene>
<dbReference type="FunFam" id="1.20.1640.10:FF:000004">
    <property type="entry name" value="Protein translocase subunit SecD"/>
    <property type="match status" value="1"/>
</dbReference>
<dbReference type="Pfam" id="PF02355">
    <property type="entry name" value="SecD_SecF_C"/>
    <property type="match status" value="1"/>
</dbReference>
<dbReference type="PANTHER" id="PTHR30081">
    <property type="entry name" value="PROTEIN-EXPORT MEMBRANE PROTEIN SEC"/>
    <property type="match status" value="1"/>
</dbReference>
<keyword evidence="8 11" id="KW-0472">Membrane</keyword>
<dbReference type="InterPro" id="IPR055344">
    <property type="entry name" value="SecD_SecF_C_bact"/>
</dbReference>
<dbReference type="NCBIfam" id="NF009545">
    <property type="entry name" value="PRK12933.1"/>
    <property type="match status" value="1"/>
</dbReference>
<dbReference type="Proteomes" id="UP000000225">
    <property type="component" value="Chromosome"/>
</dbReference>
<organism evidence="16 17">
    <name type="scientific">Aeromonas salmonicida (strain A449)</name>
    <dbReference type="NCBI Taxonomy" id="382245"/>
    <lineage>
        <taxon>Bacteria</taxon>
        <taxon>Pseudomonadati</taxon>
        <taxon>Pseudomonadota</taxon>
        <taxon>Gammaproteobacteria</taxon>
        <taxon>Aeromonadales</taxon>
        <taxon>Aeromonadaceae</taxon>
        <taxon>Aeromonas</taxon>
    </lineage>
</organism>
<dbReference type="HOGENOM" id="CLU_007894_4_3_6"/>
<dbReference type="InterPro" id="IPR048634">
    <property type="entry name" value="SecD_SecF_C"/>
</dbReference>
<dbReference type="NCBIfam" id="TIGR01129">
    <property type="entry name" value="secD"/>
    <property type="match status" value="1"/>
</dbReference>
<dbReference type="InterPro" id="IPR054384">
    <property type="entry name" value="SecDF_P1_head"/>
</dbReference>
<keyword evidence="11" id="KW-0997">Cell inner membrane</keyword>
<evidence type="ECO:0000256" key="5">
    <source>
        <dbReference type="ARBA" id="ARBA00022927"/>
    </source>
</evidence>
<evidence type="ECO:0000256" key="9">
    <source>
        <dbReference type="ARBA" id="ARBA00060774"/>
    </source>
</evidence>
<dbReference type="eggNOG" id="COG0342">
    <property type="taxonomic scope" value="Bacteria"/>
</dbReference>
<dbReference type="STRING" id="29491.GCA_000820065_02190"/>
<dbReference type="InterPro" id="IPR005791">
    <property type="entry name" value="SecD"/>
</dbReference>
<keyword evidence="5 11" id="KW-0653">Protein transport</keyword>
<evidence type="ECO:0000256" key="3">
    <source>
        <dbReference type="ARBA" id="ARBA00022475"/>
    </source>
</evidence>
<dbReference type="Gene3D" id="3.30.70.3400">
    <property type="match status" value="2"/>
</dbReference>
<dbReference type="PANTHER" id="PTHR30081:SF13">
    <property type="entry name" value="PROTEIN TRANSLOCASE SUBUNIT SECD"/>
    <property type="match status" value="1"/>
</dbReference>
<evidence type="ECO:0000256" key="11">
    <source>
        <dbReference type="HAMAP-Rule" id="MF_01463"/>
    </source>
</evidence>
<dbReference type="FunFam" id="3.30.1360.200:FF:000001">
    <property type="entry name" value="Protein translocase subunit SecD"/>
    <property type="match status" value="1"/>
</dbReference>
<dbReference type="InterPro" id="IPR027398">
    <property type="entry name" value="SecD-TM"/>
</dbReference>
<evidence type="ECO:0000256" key="6">
    <source>
        <dbReference type="ARBA" id="ARBA00022989"/>
    </source>
</evidence>
<feature type="domain" description="Protein translocase subunit SecDF P1" evidence="14">
    <location>
        <begin position="252"/>
        <end position="309"/>
    </location>
</feature>
<comment type="subunit">
    <text evidence="11">Forms a complex with SecF. Part of the essential Sec protein translocation apparatus which comprises SecA, SecYEG and auxiliary proteins SecDF-YajC and YidC.</text>
</comment>
<protein>
    <recommendedName>
        <fullName evidence="10 11">Protein translocase subunit SecD</fullName>
    </recommendedName>
</protein>
<accession>A4SLM7</accession>
<dbReference type="InterPro" id="IPR048631">
    <property type="entry name" value="SecD_1st"/>
</dbReference>
<feature type="domain" description="SecD export protein N-terminal TM" evidence="13">
    <location>
        <begin position="30"/>
        <end position="116"/>
    </location>
</feature>
<evidence type="ECO:0000256" key="8">
    <source>
        <dbReference type="ARBA" id="ARBA00023136"/>
    </source>
</evidence>
<dbReference type="Pfam" id="PF21760">
    <property type="entry name" value="SecD_1st"/>
    <property type="match status" value="1"/>
</dbReference>
<dbReference type="InterPro" id="IPR022813">
    <property type="entry name" value="SecD/SecF_arch_bac"/>
</dbReference>
<dbReference type="GO" id="GO:0065002">
    <property type="term" value="P:intracellular protein transmembrane transport"/>
    <property type="evidence" value="ECO:0007669"/>
    <property type="project" value="UniProtKB-UniRule"/>
</dbReference>
<keyword evidence="3 11" id="KW-1003">Cell membrane</keyword>
<dbReference type="KEGG" id="asa:ASA_1719"/>
<dbReference type="Gene3D" id="3.30.1360.200">
    <property type="match status" value="1"/>
</dbReference>
<feature type="transmembrane region" description="Helical" evidence="11">
    <location>
        <begin position="583"/>
        <end position="607"/>
    </location>
</feature>
<dbReference type="NCBIfam" id="TIGR00916">
    <property type="entry name" value="2A0604s01"/>
    <property type="match status" value="1"/>
</dbReference>
<dbReference type="AlphaFoldDB" id="A4SLM7"/>
<dbReference type="GO" id="GO:0006605">
    <property type="term" value="P:protein targeting"/>
    <property type="evidence" value="ECO:0007669"/>
    <property type="project" value="UniProtKB-UniRule"/>
</dbReference>
<feature type="domain" description="Protein export membrane protein SecD/SecF C-terminal" evidence="12">
    <location>
        <begin position="440"/>
        <end position="606"/>
    </location>
</feature>
<evidence type="ECO:0000259" key="13">
    <source>
        <dbReference type="Pfam" id="PF13721"/>
    </source>
</evidence>
<evidence type="ECO:0000256" key="2">
    <source>
        <dbReference type="ARBA" id="ARBA00022448"/>
    </source>
</evidence>
<comment type="similarity">
    <text evidence="9 11">Belongs to the SecD/SecF family. SecD subfamily.</text>
</comment>
<feature type="transmembrane region" description="Helical" evidence="11">
    <location>
        <begin position="513"/>
        <end position="534"/>
    </location>
</feature>
<dbReference type="Pfam" id="PF07549">
    <property type="entry name" value="Sec_GG"/>
    <property type="match status" value="1"/>
</dbReference>
<dbReference type="GO" id="GO:0005886">
    <property type="term" value="C:plasma membrane"/>
    <property type="evidence" value="ECO:0007669"/>
    <property type="project" value="UniProtKB-SubCell"/>
</dbReference>
<evidence type="ECO:0000313" key="16">
    <source>
        <dbReference type="EMBL" id="ABO89799.1"/>
    </source>
</evidence>
<evidence type="ECO:0000259" key="12">
    <source>
        <dbReference type="Pfam" id="PF02355"/>
    </source>
</evidence>
<feature type="transmembrane region" description="Helical" evidence="11">
    <location>
        <begin position="485"/>
        <end position="507"/>
    </location>
</feature>
<comment type="caution">
    <text evidence="11">Lacks conserved residue(s) required for the propagation of feature annotation.</text>
</comment>
<evidence type="ECO:0000259" key="15">
    <source>
        <dbReference type="Pfam" id="PF22599"/>
    </source>
</evidence>
<comment type="subcellular location">
    <subcellularLocation>
        <location evidence="11">Cell inner membrane</location>
        <topology evidence="11">Multi-pass membrane protein</topology>
    </subcellularLocation>
    <subcellularLocation>
        <location evidence="1">Cell membrane</location>
        <topology evidence="1">Multi-pass membrane protein</topology>
    </subcellularLocation>
</comment>
<reference evidence="17" key="1">
    <citation type="journal article" date="2008" name="BMC Genomics">
        <title>The genome of Aeromonas salmonicida subsp. salmonicida A449: insights into the evolution of a fish pathogen.</title>
        <authorList>
            <person name="Reith M.E."/>
            <person name="Singh R.K."/>
            <person name="Curtis B."/>
            <person name="Boyd J.M."/>
            <person name="Bouevitch A."/>
            <person name="Kimball J."/>
            <person name="Munholland J."/>
            <person name="Murphy C."/>
            <person name="Sarty D."/>
            <person name="Williams J."/>
            <person name="Nash J.H."/>
            <person name="Johnson S.C."/>
            <person name="Brown L.L."/>
        </authorList>
    </citation>
    <scope>NUCLEOTIDE SEQUENCE [LARGE SCALE GENOMIC DNA]</scope>
    <source>
        <strain evidence="17">A449</strain>
    </source>
</reference>
<feature type="transmembrane region" description="Helical" evidence="11">
    <location>
        <begin position="458"/>
        <end position="478"/>
    </location>
</feature>
<evidence type="ECO:0000256" key="1">
    <source>
        <dbReference type="ARBA" id="ARBA00004651"/>
    </source>
</evidence>
<evidence type="ECO:0000256" key="10">
    <source>
        <dbReference type="ARBA" id="ARBA00068220"/>
    </source>
</evidence>
<evidence type="ECO:0000259" key="14">
    <source>
        <dbReference type="Pfam" id="PF21760"/>
    </source>
</evidence>
<evidence type="ECO:0000256" key="7">
    <source>
        <dbReference type="ARBA" id="ARBA00023010"/>
    </source>
</evidence>
<dbReference type="Pfam" id="PF13721">
    <property type="entry name" value="SecD-TM1"/>
    <property type="match status" value="1"/>
</dbReference>
<dbReference type="Gene3D" id="1.20.1640.10">
    <property type="entry name" value="Multidrug efflux transporter AcrB transmembrane domain"/>
    <property type="match status" value="1"/>
</dbReference>
<comment type="function">
    <text evidence="11">Part of the Sec protein translocase complex. Interacts with the SecYEG preprotein conducting channel. SecDF uses the proton motive force (PMF) to complete protein translocation after the ATP-dependent function of SecA.</text>
</comment>
<keyword evidence="7 11" id="KW-0811">Translocation</keyword>
<keyword evidence="4 11" id="KW-0812">Transmembrane</keyword>
<feature type="domain" description="SecDF P1 head subdomain" evidence="15">
    <location>
        <begin position="318"/>
        <end position="437"/>
    </location>
</feature>
<name>A4SLM7_AERS4</name>
<dbReference type="GO" id="GO:0015450">
    <property type="term" value="F:protein-transporting ATPase activity"/>
    <property type="evidence" value="ECO:0007669"/>
    <property type="project" value="InterPro"/>
</dbReference>
<evidence type="ECO:0000313" key="17">
    <source>
        <dbReference type="Proteomes" id="UP000000225"/>
    </source>
</evidence>